<name>A0AAX3ICF4_9PSED</name>
<proteinExistence type="predicted"/>
<evidence type="ECO:0000313" key="3">
    <source>
        <dbReference type="Proteomes" id="UP000306562"/>
    </source>
</evidence>
<evidence type="ECO:0000313" key="2">
    <source>
        <dbReference type="EMBL" id="VTR03060.1"/>
    </source>
</evidence>
<dbReference type="AlphaFoldDB" id="A0AAX3ICF4"/>
<dbReference type="Proteomes" id="UP000306562">
    <property type="component" value="Chromosome"/>
</dbReference>
<protein>
    <submittedName>
        <fullName evidence="2">Uncharacterized protein</fullName>
    </submittedName>
</protein>
<dbReference type="EMBL" id="LR590482">
    <property type="protein sequence ID" value="VTR03060.1"/>
    <property type="molecule type" value="Genomic_DNA"/>
</dbReference>
<feature type="compositionally biased region" description="Polar residues" evidence="1">
    <location>
        <begin position="33"/>
        <end position="43"/>
    </location>
</feature>
<organism evidence="2 3">
    <name type="scientific">Pseudomonas synxantha</name>
    <dbReference type="NCBI Taxonomy" id="47883"/>
    <lineage>
        <taxon>Bacteria</taxon>
        <taxon>Pseudomonadati</taxon>
        <taxon>Pseudomonadota</taxon>
        <taxon>Gammaproteobacteria</taxon>
        <taxon>Pseudomonadales</taxon>
        <taxon>Pseudomonadaceae</taxon>
        <taxon>Pseudomonas</taxon>
    </lineage>
</organism>
<evidence type="ECO:0000256" key="1">
    <source>
        <dbReference type="SAM" id="MobiDB-lite"/>
    </source>
</evidence>
<reference evidence="2 3" key="1">
    <citation type="submission" date="2019-05" db="EMBL/GenBank/DDBJ databases">
        <authorList>
            <consortium name="Pathogen Informatics"/>
        </authorList>
    </citation>
    <scope>NUCLEOTIDE SEQUENCE [LARGE SCALE GENOMIC DNA]</scope>
    <source>
        <strain evidence="2 3">NCTC10696</strain>
    </source>
</reference>
<accession>A0AAX3ICF4</accession>
<sequence>MGGGLPPMAVDQVQIFNLTHRYREQAPSHSFDRISNQPNNHFHSSTSTTTASTGRAMR</sequence>
<feature type="compositionally biased region" description="Low complexity" evidence="1">
    <location>
        <begin position="44"/>
        <end position="58"/>
    </location>
</feature>
<feature type="region of interest" description="Disordered" evidence="1">
    <location>
        <begin position="26"/>
        <end position="58"/>
    </location>
</feature>
<gene>
    <name evidence="2" type="ORF">NCTC10696_04151</name>
</gene>